<feature type="transmembrane region" description="Helical" evidence="8">
    <location>
        <begin position="493"/>
        <end position="514"/>
    </location>
</feature>
<keyword evidence="3" id="KW-0813">Transport</keyword>
<feature type="transmembrane region" description="Helical" evidence="8">
    <location>
        <begin position="321"/>
        <end position="340"/>
    </location>
</feature>
<feature type="transmembrane region" description="Helical" evidence="8">
    <location>
        <begin position="418"/>
        <end position="436"/>
    </location>
</feature>
<evidence type="ECO:0000256" key="5">
    <source>
        <dbReference type="ARBA" id="ARBA00022692"/>
    </source>
</evidence>
<keyword evidence="7 8" id="KW-0472">Membrane</keyword>
<feature type="transmembrane region" description="Helical" evidence="8">
    <location>
        <begin position="115"/>
        <end position="138"/>
    </location>
</feature>
<feature type="transmembrane region" description="Helical" evidence="8">
    <location>
        <begin position="150"/>
        <end position="168"/>
    </location>
</feature>
<proteinExistence type="inferred from homology"/>
<feature type="transmembrane region" description="Helical" evidence="8">
    <location>
        <begin position="26"/>
        <end position="49"/>
    </location>
</feature>
<evidence type="ECO:0000256" key="6">
    <source>
        <dbReference type="ARBA" id="ARBA00022989"/>
    </source>
</evidence>
<evidence type="ECO:0000256" key="2">
    <source>
        <dbReference type="ARBA" id="ARBA00007520"/>
    </source>
</evidence>
<dbReference type="AlphaFoldDB" id="X5DKP5"/>
<feature type="transmembrane region" description="Helical" evidence="8">
    <location>
        <begin position="61"/>
        <end position="80"/>
    </location>
</feature>
<dbReference type="Pfam" id="PF07690">
    <property type="entry name" value="MFS_1"/>
    <property type="match status" value="1"/>
</dbReference>
<feature type="transmembrane region" description="Helical" evidence="8">
    <location>
        <begin position="372"/>
        <end position="397"/>
    </location>
</feature>
<protein>
    <recommendedName>
        <fullName evidence="9">Major facilitator superfamily (MFS) profile domain-containing protein</fullName>
    </recommendedName>
</protein>
<dbReference type="KEGG" id="cgy:CGLY_06200"/>
<dbReference type="RefSeq" id="WP_038547474.1">
    <property type="nucleotide sequence ID" value="NZ_CP006842.1"/>
</dbReference>
<organism evidence="10 11">
    <name type="scientific">Corynebacterium glyciniphilum AJ 3170</name>
    <dbReference type="NCBI Taxonomy" id="1404245"/>
    <lineage>
        <taxon>Bacteria</taxon>
        <taxon>Bacillati</taxon>
        <taxon>Actinomycetota</taxon>
        <taxon>Actinomycetes</taxon>
        <taxon>Mycobacteriales</taxon>
        <taxon>Corynebacteriaceae</taxon>
        <taxon>Corynebacterium</taxon>
    </lineage>
</organism>
<feature type="transmembrane region" description="Helical" evidence="8">
    <location>
        <begin position="92"/>
        <end position="109"/>
    </location>
</feature>
<dbReference type="eggNOG" id="COG2814">
    <property type="taxonomic scope" value="Bacteria"/>
</dbReference>
<evidence type="ECO:0000256" key="8">
    <source>
        <dbReference type="SAM" id="Phobius"/>
    </source>
</evidence>
<dbReference type="NCBIfam" id="TIGR00711">
    <property type="entry name" value="efflux_EmrB"/>
    <property type="match status" value="1"/>
</dbReference>
<feature type="transmembrane region" description="Helical" evidence="8">
    <location>
        <begin position="347"/>
        <end position="366"/>
    </location>
</feature>
<keyword evidence="11" id="KW-1185">Reference proteome</keyword>
<feature type="transmembrane region" description="Helical" evidence="8">
    <location>
        <begin position="214"/>
        <end position="234"/>
    </location>
</feature>
<evidence type="ECO:0000313" key="10">
    <source>
        <dbReference type="EMBL" id="AHW63688.1"/>
    </source>
</evidence>
<dbReference type="SUPFAM" id="SSF103473">
    <property type="entry name" value="MFS general substrate transporter"/>
    <property type="match status" value="1"/>
</dbReference>
<dbReference type="PRINTS" id="PR01036">
    <property type="entry name" value="TCRTETB"/>
</dbReference>
<dbReference type="PROSITE" id="PS50850">
    <property type="entry name" value="MFS"/>
    <property type="match status" value="1"/>
</dbReference>
<dbReference type="InterPro" id="IPR020846">
    <property type="entry name" value="MFS_dom"/>
</dbReference>
<dbReference type="CDD" id="cd17502">
    <property type="entry name" value="MFS_Azr1_MDR_like"/>
    <property type="match status" value="1"/>
</dbReference>
<feature type="transmembrane region" description="Helical" evidence="8">
    <location>
        <begin position="180"/>
        <end position="202"/>
    </location>
</feature>
<keyword evidence="5 8" id="KW-0812">Transmembrane</keyword>
<name>X5DKP5_9CORY</name>
<keyword evidence="6 8" id="KW-1133">Transmembrane helix</keyword>
<dbReference type="GO" id="GO:0022857">
    <property type="term" value="F:transmembrane transporter activity"/>
    <property type="evidence" value="ECO:0007669"/>
    <property type="project" value="InterPro"/>
</dbReference>
<dbReference type="PANTHER" id="PTHR23501:SF197">
    <property type="entry name" value="COMD"/>
    <property type="match status" value="1"/>
</dbReference>
<dbReference type="Proteomes" id="UP000023703">
    <property type="component" value="Chromosome"/>
</dbReference>
<dbReference type="Gene3D" id="1.20.1250.20">
    <property type="entry name" value="MFS general substrate transporter like domains"/>
    <property type="match status" value="1"/>
</dbReference>
<dbReference type="HOGENOM" id="CLU_000960_22_3_11"/>
<comment type="subcellular location">
    <subcellularLocation>
        <location evidence="1">Cell membrane</location>
        <topology evidence="1">Multi-pass membrane protein</topology>
    </subcellularLocation>
</comment>
<dbReference type="STRING" id="1404245.CGLY_06200"/>
<evidence type="ECO:0000256" key="4">
    <source>
        <dbReference type="ARBA" id="ARBA00022475"/>
    </source>
</evidence>
<reference evidence="10 11" key="1">
    <citation type="journal article" date="2015" name="Int. J. Syst. Evol. Microbiol.">
        <title>Revisiting Corynebacterium glyciniphilum (ex Kubota et al., 1972) sp. nov., nom. rev., isolated from putrefied banana.</title>
        <authorList>
            <person name="Al-Dilaimi A."/>
            <person name="Bednarz H."/>
            <person name="Lomker A."/>
            <person name="Niehaus K."/>
            <person name="Kalinowski J."/>
            <person name="Ruckert C."/>
        </authorList>
    </citation>
    <scope>NUCLEOTIDE SEQUENCE [LARGE SCALE GENOMIC DNA]</scope>
    <source>
        <strain evidence="10">AJ 3170</strain>
    </source>
</reference>
<dbReference type="InterPro" id="IPR036259">
    <property type="entry name" value="MFS_trans_sf"/>
</dbReference>
<evidence type="ECO:0000256" key="7">
    <source>
        <dbReference type="ARBA" id="ARBA00023136"/>
    </source>
</evidence>
<dbReference type="Gene3D" id="1.20.1720.10">
    <property type="entry name" value="Multidrug resistance protein D"/>
    <property type="match status" value="1"/>
</dbReference>
<dbReference type="InterPro" id="IPR004638">
    <property type="entry name" value="EmrB-like"/>
</dbReference>
<keyword evidence="4" id="KW-1003">Cell membrane</keyword>
<evidence type="ECO:0000256" key="1">
    <source>
        <dbReference type="ARBA" id="ARBA00004651"/>
    </source>
</evidence>
<dbReference type="PANTHER" id="PTHR23501">
    <property type="entry name" value="MAJOR FACILITATOR SUPERFAMILY"/>
    <property type="match status" value="1"/>
</dbReference>
<feature type="domain" description="Major facilitator superfamily (MFS) profile" evidence="9">
    <location>
        <begin position="27"/>
        <end position="520"/>
    </location>
</feature>
<dbReference type="GO" id="GO:0005886">
    <property type="term" value="C:plasma membrane"/>
    <property type="evidence" value="ECO:0007669"/>
    <property type="project" value="UniProtKB-SubCell"/>
</dbReference>
<feature type="transmembrane region" description="Helical" evidence="8">
    <location>
        <begin position="240"/>
        <end position="261"/>
    </location>
</feature>
<dbReference type="InterPro" id="IPR011701">
    <property type="entry name" value="MFS"/>
</dbReference>
<accession>X5DKP5</accession>
<feature type="transmembrane region" description="Helical" evidence="8">
    <location>
        <begin position="281"/>
        <end position="301"/>
    </location>
</feature>
<dbReference type="FunFam" id="1.20.1720.10:FF:000004">
    <property type="entry name" value="EmrB/QacA family drug resistance transporter"/>
    <property type="match status" value="1"/>
</dbReference>
<gene>
    <name evidence="10" type="ORF">CGLY_06200</name>
</gene>
<dbReference type="EMBL" id="CP006842">
    <property type="protein sequence ID" value="AHW63688.1"/>
    <property type="molecule type" value="Genomic_DNA"/>
</dbReference>
<sequence>MSTVEKLESSPTTHEDTHASKNNIPLVFASLMLGMLLVSLGQTIFATALPTVVGELGGVDQMSWVITAFLLAQTIGLPIYGKLGDQIGRKPLFIFALSMYLIGSVVGALGQNIWIIIIARAIQGLGGGGMMVLSQAIIADIIPARQRGKYMGLMGSVFGLSSVLGPLLGGFFTDGPGWRWALWFNVPLALVAIVIAVFAMHLPARGGGHAKLDVWGTVFMAGFATCLILFLSWGGKDYEWGSATIIGLIIATVVCAVLFVFVELRAKEPLIPMTLFANRNFVLCTLAGLVIGVVMLGTLSYMPTYIQMVHGMSPTKAGLMMIPMILGMMPTSIVVGIIVSRTGNYKWYPVVGMFVTAVGLFLLGGLETHDSLVHLGLVLFVFGFGLGCAMQILVLIVQNAFPVTMVGTATASNNFFRQIGMSVGSAIVGSVFTSRLQSLMGERVPGAMQEMGPDAAQYTDSFSDSGSHSITPDLVNQLPDVLHEAVITSYNDALVPIFTVLIPLAVIAGIVLIFTRQEKLKDTVE</sequence>
<evidence type="ECO:0000259" key="9">
    <source>
        <dbReference type="PROSITE" id="PS50850"/>
    </source>
</evidence>
<dbReference type="OrthoDB" id="7375466at2"/>
<comment type="similarity">
    <text evidence="2">Belongs to the major facilitator superfamily. TCR/Tet family.</text>
</comment>
<evidence type="ECO:0000256" key="3">
    <source>
        <dbReference type="ARBA" id="ARBA00022448"/>
    </source>
</evidence>
<evidence type="ECO:0000313" key="11">
    <source>
        <dbReference type="Proteomes" id="UP000023703"/>
    </source>
</evidence>